<keyword evidence="3 6" id="KW-0694">RNA-binding</keyword>
<dbReference type="InterPro" id="IPR013025">
    <property type="entry name" value="Ribosomal_uL23-like"/>
</dbReference>
<protein>
    <recommendedName>
        <fullName evidence="6">Large ribosomal subunit protein uL23</fullName>
    </recommendedName>
</protein>
<dbReference type="InterPro" id="IPR001014">
    <property type="entry name" value="Ribosomal_uL23_CS"/>
</dbReference>
<dbReference type="HAMAP" id="MF_01369_B">
    <property type="entry name" value="Ribosomal_uL23_B"/>
    <property type="match status" value="1"/>
</dbReference>
<comment type="function">
    <text evidence="6">One of the early assembly proteins it binds 23S rRNA. One of the proteins that surrounds the polypeptide exit tunnel on the outside of the ribosome. Forms the main docking site for trigger factor binding to the ribosome.</text>
</comment>
<evidence type="ECO:0000256" key="2">
    <source>
        <dbReference type="ARBA" id="ARBA00022730"/>
    </source>
</evidence>
<evidence type="ECO:0000256" key="6">
    <source>
        <dbReference type="HAMAP-Rule" id="MF_01369"/>
    </source>
</evidence>
<dbReference type="EMBL" id="CP071091">
    <property type="protein sequence ID" value="QSQ15172.1"/>
    <property type="molecule type" value="Genomic_DNA"/>
</dbReference>
<keyword evidence="9" id="KW-1185">Reference proteome</keyword>
<dbReference type="PROSITE" id="PS00050">
    <property type="entry name" value="RIBOSOMAL_L23"/>
    <property type="match status" value="1"/>
</dbReference>
<comment type="subunit">
    <text evidence="6">Part of the 50S ribosomal subunit. Contacts protein L29, and trigger factor when it is bound to the ribosome.</text>
</comment>
<dbReference type="SUPFAM" id="SSF54189">
    <property type="entry name" value="Ribosomal proteins S24e, L23 and L15e"/>
    <property type="match status" value="1"/>
</dbReference>
<dbReference type="Proteomes" id="UP000663090">
    <property type="component" value="Chromosome"/>
</dbReference>
<dbReference type="InterPro" id="IPR012678">
    <property type="entry name" value="Ribosomal_uL23/eL15/eS24_sf"/>
</dbReference>
<proteinExistence type="inferred from homology"/>
<dbReference type="NCBIfam" id="NF004359">
    <property type="entry name" value="PRK05738.1-3"/>
    <property type="match status" value="1"/>
</dbReference>
<dbReference type="RefSeq" id="WP_206716909.1">
    <property type="nucleotide sequence ID" value="NZ_CP071091.1"/>
</dbReference>
<sequence>MNLSDVIKGPLITEKLDKAREKFRQYSFIVDRKATKHDVARAVETLFKVTVEGVRTNIVRGKIKRVGRSIGKRPNFKKAVVTLKEGDSIELFEGGAA</sequence>
<evidence type="ECO:0000256" key="5">
    <source>
        <dbReference type="ARBA" id="ARBA00023274"/>
    </source>
</evidence>
<dbReference type="NCBIfam" id="NF004363">
    <property type="entry name" value="PRK05738.2-4"/>
    <property type="match status" value="1"/>
</dbReference>
<evidence type="ECO:0000313" key="9">
    <source>
        <dbReference type="Proteomes" id="UP000663090"/>
    </source>
</evidence>
<evidence type="ECO:0000313" key="8">
    <source>
        <dbReference type="EMBL" id="QSQ15172.1"/>
    </source>
</evidence>
<evidence type="ECO:0000256" key="3">
    <source>
        <dbReference type="ARBA" id="ARBA00022884"/>
    </source>
</evidence>
<reference evidence="8 9" key="1">
    <citation type="submission" date="2021-02" db="EMBL/GenBank/DDBJ databases">
        <title>De Novo genome assembly of isolated myxobacteria.</title>
        <authorList>
            <person name="Stevens D.C."/>
        </authorList>
    </citation>
    <scope>NUCLEOTIDE SEQUENCE [LARGE SCALE GENOMIC DNA]</scope>
    <source>
        <strain evidence="8 9">SCHIC003</strain>
    </source>
</reference>
<organism evidence="8 9">
    <name type="scientific">Myxococcus landrumensis</name>
    <dbReference type="NCBI Taxonomy" id="2813577"/>
    <lineage>
        <taxon>Bacteria</taxon>
        <taxon>Pseudomonadati</taxon>
        <taxon>Myxococcota</taxon>
        <taxon>Myxococcia</taxon>
        <taxon>Myxococcales</taxon>
        <taxon>Cystobacterineae</taxon>
        <taxon>Myxococcaceae</taxon>
        <taxon>Myxococcus</taxon>
    </lineage>
</organism>
<dbReference type="NCBIfam" id="NF004366">
    <property type="entry name" value="PRK05738.3-2"/>
    <property type="match status" value="1"/>
</dbReference>
<dbReference type="GO" id="GO:0005840">
    <property type="term" value="C:ribosome"/>
    <property type="evidence" value="ECO:0007669"/>
    <property type="project" value="UniProtKB-KW"/>
</dbReference>
<dbReference type="InterPro" id="IPR012677">
    <property type="entry name" value="Nucleotide-bd_a/b_plait_sf"/>
</dbReference>
<keyword evidence="2 6" id="KW-0699">rRNA-binding</keyword>
<comment type="similarity">
    <text evidence="1 6 7">Belongs to the universal ribosomal protein uL23 family.</text>
</comment>
<evidence type="ECO:0000256" key="1">
    <source>
        <dbReference type="ARBA" id="ARBA00006700"/>
    </source>
</evidence>
<keyword evidence="5 6" id="KW-0687">Ribonucleoprotein</keyword>
<dbReference type="Pfam" id="PF00276">
    <property type="entry name" value="Ribosomal_L23"/>
    <property type="match status" value="1"/>
</dbReference>
<name>A0ABX7NC32_9BACT</name>
<dbReference type="PANTHER" id="PTHR11620">
    <property type="entry name" value="60S RIBOSOMAL PROTEIN L23A"/>
    <property type="match status" value="1"/>
</dbReference>
<gene>
    <name evidence="6" type="primary">rplW</name>
    <name evidence="8" type="ORF">JY572_03550</name>
</gene>
<accession>A0ABX7NC32</accession>
<dbReference type="Gene3D" id="3.30.70.330">
    <property type="match status" value="1"/>
</dbReference>
<evidence type="ECO:0000256" key="7">
    <source>
        <dbReference type="RuleBase" id="RU003934"/>
    </source>
</evidence>
<keyword evidence="4 6" id="KW-0689">Ribosomal protein</keyword>
<evidence type="ECO:0000256" key="4">
    <source>
        <dbReference type="ARBA" id="ARBA00022980"/>
    </source>
</evidence>